<dbReference type="RefSeq" id="XP_009518604.1">
    <property type="nucleotide sequence ID" value="XM_009520309.1"/>
</dbReference>
<dbReference type="InParanoid" id="G4YZ35"/>
<evidence type="ECO:0000313" key="2">
    <source>
        <dbReference type="Proteomes" id="UP000002640"/>
    </source>
</evidence>
<reference evidence="1 2" key="1">
    <citation type="journal article" date="2006" name="Science">
        <title>Phytophthora genome sequences uncover evolutionary origins and mechanisms of pathogenesis.</title>
        <authorList>
            <person name="Tyler B.M."/>
            <person name="Tripathy S."/>
            <person name="Zhang X."/>
            <person name="Dehal P."/>
            <person name="Jiang R.H."/>
            <person name="Aerts A."/>
            <person name="Arredondo F.D."/>
            <person name="Baxter L."/>
            <person name="Bensasson D."/>
            <person name="Beynon J.L."/>
            <person name="Chapman J."/>
            <person name="Damasceno C.M."/>
            <person name="Dorrance A.E."/>
            <person name="Dou D."/>
            <person name="Dickerman A.W."/>
            <person name="Dubchak I.L."/>
            <person name="Garbelotto M."/>
            <person name="Gijzen M."/>
            <person name="Gordon S.G."/>
            <person name="Govers F."/>
            <person name="Grunwald N.J."/>
            <person name="Huang W."/>
            <person name="Ivors K.L."/>
            <person name="Jones R.W."/>
            <person name="Kamoun S."/>
            <person name="Krampis K."/>
            <person name="Lamour K.H."/>
            <person name="Lee M.K."/>
            <person name="McDonald W.H."/>
            <person name="Medina M."/>
            <person name="Meijer H.J."/>
            <person name="Nordberg E.K."/>
            <person name="Maclean D.J."/>
            <person name="Ospina-Giraldo M.D."/>
            <person name="Morris P.F."/>
            <person name="Phuntumart V."/>
            <person name="Putnam N.H."/>
            <person name="Rash S."/>
            <person name="Rose J.K."/>
            <person name="Sakihama Y."/>
            <person name="Salamov A.A."/>
            <person name="Savidor A."/>
            <person name="Scheuring C.F."/>
            <person name="Smith B.M."/>
            <person name="Sobral B.W."/>
            <person name="Terry A."/>
            <person name="Torto-Alalibo T.A."/>
            <person name="Win J."/>
            <person name="Xu Z."/>
            <person name="Zhang H."/>
            <person name="Grigoriev I.V."/>
            <person name="Rokhsar D.S."/>
            <person name="Boore J.L."/>
        </authorList>
    </citation>
    <scope>NUCLEOTIDE SEQUENCE [LARGE SCALE GENOMIC DNA]</scope>
    <source>
        <strain evidence="1 2">P6497</strain>
    </source>
</reference>
<dbReference type="GeneID" id="20645143"/>
<proteinExistence type="predicted"/>
<dbReference type="KEGG" id="psoj:PHYSODRAFT_324541"/>
<sequence>MSYQRSYPALAPGSHMDDKNIKHERHQREALALRGLVTCEEVFAAHQREMGVLAEHAAAQMGDATGPLEEQLDKIAVPQVPVGLLIPSPPCPRTLAAVDGMTMGDIDPLAMLMHTDFGIEERDDLLSDKVETAMMNSLVGGLI</sequence>
<dbReference type="EMBL" id="JH159152">
    <property type="protein sequence ID" value="EGZ23316.1"/>
    <property type="molecule type" value="Genomic_DNA"/>
</dbReference>
<dbReference type="Proteomes" id="UP000002640">
    <property type="component" value="Unassembled WGS sequence"/>
</dbReference>
<gene>
    <name evidence="1" type="ORF">PHYSODRAFT_324541</name>
</gene>
<organism evidence="1 2">
    <name type="scientific">Phytophthora sojae (strain P6497)</name>
    <name type="common">Soybean stem and root rot agent</name>
    <name type="synonym">Phytophthora megasperma f. sp. glycines</name>
    <dbReference type="NCBI Taxonomy" id="1094619"/>
    <lineage>
        <taxon>Eukaryota</taxon>
        <taxon>Sar</taxon>
        <taxon>Stramenopiles</taxon>
        <taxon>Oomycota</taxon>
        <taxon>Peronosporomycetes</taxon>
        <taxon>Peronosporales</taxon>
        <taxon>Peronosporaceae</taxon>
        <taxon>Phytophthora</taxon>
    </lineage>
</organism>
<keyword evidence="2" id="KW-1185">Reference proteome</keyword>
<dbReference type="AlphaFoldDB" id="G4YZ35"/>
<protein>
    <submittedName>
        <fullName evidence="1">Uncharacterized protein</fullName>
    </submittedName>
</protein>
<accession>G4YZ35</accession>
<evidence type="ECO:0000313" key="1">
    <source>
        <dbReference type="EMBL" id="EGZ23316.1"/>
    </source>
</evidence>
<name>G4YZ35_PHYSP</name>